<dbReference type="GO" id="GO:0004334">
    <property type="term" value="F:fumarylacetoacetase activity"/>
    <property type="evidence" value="ECO:0007669"/>
    <property type="project" value="UniProtKB-UniRule"/>
</dbReference>
<organism evidence="19 20">
    <name type="scientific">Dinothrombium tinctorium</name>
    <dbReference type="NCBI Taxonomy" id="1965070"/>
    <lineage>
        <taxon>Eukaryota</taxon>
        <taxon>Metazoa</taxon>
        <taxon>Ecdysozoa</taxon>
        <taxon>Arthropoda</taxon>
        <taxon>Chelicerata</taxon>
        <taxon>Arachnida</taxon>
        <taxon>Acari</taxon>
        <taxon>Acariformes</taxon>
        <taxon>Trombidiformes</taxon>
        <taxon>Prostigmata</taxon>
        <taxon>Anystina</taxon>
        <taxon>Parasitengona</taxon>
        <taxon>Trombidioidea</taxon>
        <taxon>Trombidiidae</taxon>
        <taxon>Dinothrombium</taxon>
    </lineage>
</organism>
<protein>
    <recommendedName>
        <fullName evidence="5 15">Fumarylacetoacetase</fullName>
        <ecNumber evidence="4 15">3.7.1.2</ecNumber>
    </recommendedName>
    <alternativeName>
        <fullName evidence="15">Fumarylacetoacetate hydrolase</fullName>
    </alternativeName>
</protein>
<evidence type="ECO:0000256" key="13">
    <source>
        <dbReference type="PIRSR" id="PIRSR605959-2"/>
    </source>
</evidence>
<feature type="binding site" evidence="13">
    <location>
        <position position="242"/>
    </location>
    <ligand>
        <name>substrate</name>
    </ligand>
</feature>
<feature type="binding site" evidence="14">
    <location>
        <position position="259"/>
    </location>
    <ligand>
        <name>Mg(2+)</name>
        <dbReference type="ChEBI" id="CHEBI:18420"/>
    </ligand>
</feature>
<evidence type="ECO:0000256" key="6">
    <source>
        <dbReference type="ARBA" id="ARBA00022723"/>
    </source>
</evidence>
<keyword evidence="9 14" id="KW-0460">Magnesium</keyword>
<dbReference type="OrthoDB" id="9971669at2759"/>
<evidence type="ECO:0000259" key="17">
    <source>
        <dbReference type="Pfam" id="PF09298"/>
    </source>
</evidence>
<evidence type="ECO:0000256" key="2">
    <source>
        <dbReference type="ARBA" id="ARBA00004782"/>
    </source>
</evidence>
<feature type="binding site" evidence="13">
    <location>
        <position position="351"/>
    </location>
    <ligand>
        <name>substrate</name>
    </ligand>
</feature>
<comment type="similarity">
    <text evidence="3 15">Belongs to the FAH family.</text>
</comment>
<evidence type="ECO:0000313" key="20">
    <source>
        <dbReference type="Proteomes" id="UP000285301"/>
    </source>
</evidence>
<dbReference type="InterPro" id="IPR036663">
    <property type="entry name" value="Fumarylacetoacetase_C_sf"/>
</dbReference>
<dbReference type="InterPro" id="IPR011234">
    <property type="entry name" value="Fumarylacetoacetase-like_C"/>
</dbReference>
<dbReference type="EMBL" id="NCKU01000529">
    <property type="protein sequence ID" value="RWS15173.1"/>
    <property type="molecule type" value="Genomic_DNA"/>
</dbReference>
<evidence type="ECO:0000256" key="14">
    <source>
        <dbReference type="PIRSR" id="PIRSR605959-3"/>
    </source>
</evidence>
<dbReference type="Gene3D" id="2.30.30.230">
    <property type="entry name" value="Fumarylacetoacetase, N-terminal domain"/>
    <property type="match status" value="1"/>
</dbReference>
<feature type="domain" description="Fumarylacetoacetase-like C-terminal" evidence="16">
    <location>
        <begin position="154"/>
        <end position="410"/>
    </location>
</feature>
<keyword evidence="6 14" id="KW-0479">Metal-binding</keyword>
<evidence type="ECO:0000256" key="8">
    <source>
        <dbReference type="ARBA" id="ARBA00022837"/>
    </source>
</evidence>
<name>A0A443RIV3_9ACAR</name>
<dbReference type="STRING" id="1965070.A0A443RIV3"/>
<feature type="binding site" evidence="14">
    <location>
        <position position="202"/>
    </location>
    <ligand>
        <name>Ca(2+)</name>
        <dbReference type="ChEBI" id="CHEBI:29108"/>
    </ligand>
</feature>
<dbReference type="GO" id="GO:1902000">
    <property type="term" value="P:homogentisate catabolic process"/>
    <property type="evidence" value="ECO:0007669"/>
    <property type="project" value="TreeGrafter"/>
</dbReference>
<feature type="binding site" evidence="14">
    <location>
        <position position="200"/>
    </location>
    <ligand>
        <name>Ca(2+)</name>
        <dbReference type="ChEBI" id="CHEBI:29108"/>
    </ligand>
</feature>
<comment type="catalytic activity">
    <reaction evidence="1 15">
        <text>4-fumarylacetoacetate + H2O = acetoacetate + fumarate + H(+)</text>
        <dbReference type="Rhea" id="RHEA:10244"/>
        <dbReference type="ChEBI" id="CHEBI:13705"/>
        <dbReference type="ChEBI" id="CHEBI:15377"/>
        <dbReference type="ChEBI" id="CHEBI:15378"/>
        <dbReference type="ChEBI" id="CHEBI:18034"/>
        <dbReference type="ChEBI" id="CHEBI:29806"/>
        <dbReference type="EC" id="3.7.1.2"/>
    </reaction>
</comment>
<dbReference type="EMBL" id="NCKU01003622">
    <property type="protein sequence ID" value="RWS07172.1"/>
    <property type="molecule type" value="Genomic_DNA"/>
</dbReference>
<evidence type="ECO:0000256" key="3">
    <source>
        <dbReference type="ARBA" id="ARBA00010211"/>
    </source>
</evidence>
<evidence type="ECO:0000256" key="10">
    <source>
        <dbReference type="ARBA" id="ARBA00022878"/>
    </source>
</evidence>
<keyword evidence="10 15" id="KW-0828">Tyrosine catabolism</keyword>
<dbReference type="SUPFAM" id="SSF56529">
    <property type="entry name" value="FAH"/>
    <property type="match status" value="1"/>
</dbReference>
<dbReference type="NCBIfam" id="TIGR01266">
    <property type="entry name" value="fum_ac_acetase"/>
    <property type="match status" value="1"/>
</dbReference>
<accession>A0A443RIV3</accession>
<dbReference type="SUPFAM" id="SSF63433">
    <property type="entry name" value="Fumarylacetoacetate hydrolase, FAH, N-terminal domain"/>
    <property type="match status" value="1"/>
</dbReference>
<proteinExistence type="inferred from homology"/>
<gene>
    <name evidence="18" type="ORF">B4U79_03883</name>
    <name evidence="19" type="ORF">B4U79_10544</name>
</gene>
<dbReference type="EC" id="3.7.1.2" evidence="4 15"/>
<evidence type="ECO:0000256" key="9">
    <source>
        <dbReference type="ARBA" id="ARBA00022842"/>
    </source>
</evidence>
<keyword evidence="20" id="KW-1185">Reference proteome</keyword>
<evidence type="ECO:0000259" key="16">
    <source>
        <dbReference type="Pfam" id="PF01557"/>
    </source>
</evidence>
<feature type="active site" description="Proton acceptor" evidence="12">
    <location>
        <position position="134"/>
    </location>
</feature>
<dbReference type="Proteomes" id="UP000285301">
    <property type="component" value="Unassembled WGS sequence"/>
</dbReference>
<dbReference type="FunFam" id="2.30.30.230:FF:000001">
    <property type="entry name" value="Fumarylacetoacetase"/>
    <property type="match status" value="1"/>
</dbReference>
<dbReference type="FunFam" id="3.90.850.10:FF:000004">
    <property type="entry name" value="Fumarylacetoacetase"/>
    <property type="match status" value="1"/>
</dbReference>
<evidence type="ECO:0000256" key="7">
    <source>
        <dbReference type="ARBA" id="ARBA00022801"/>
    </source>
</evidence>
<feature type="domain" description="Fumarylacetoacetase N-terminal" evidence="17">
    <location>
        <begin position="15"/>
        <end position="119"/>
    </location>
</feature>
<comment type="pathway">
    <text evidence="2 15">Amino-acid degradation; L-phenylalanine degradation; acetoacetate and fumarate from L-phenylalanine: step 6/6.</text>
</comment>
<comment type="caution">
    <text evidence="19">The sequence shown here is derived from an EMBL/GenBank/DDBJ whole genome shotgun (WGS) entry which is preliminary data.</text>
</comment>
<comment type="cofactor">
    <cofactor evidence="15">
        <name>Mg(2+)</name>
        <dbReference type="ChEBI" id="CHEBI:18420"/>
    </cofactor>
    <cofactor evidence="15">
        <name>Ca(2+)</name>
        <dbReference type="ChEBI" id="CHEBI:29108"/>
    </cofactor>
</comment>
<dbReference type="GO" id="GO:0006559">
    <property type="term" value="P:L-phenylalanine catabolic process"/>
    <property type="evidence" value="ECO:0007669"/>
    <property type="project" value="UniProtKB-UniRule"/>
</dbReference>
<feature type="binding site" evidence="14">
    <location>
        <position position="235"/>
    </location>
    <ligand>
        <name>Mg(2+)</name>
        <dbReference type="ChEBI" id="CHEBI:18420"/>
    </ligand>
</feature>
<dbReference type="GO" id="GO:0046872">
    <property type="term" value="F:metal ion binding"/>
    <property type="evidence" value="ECO:0007669"/>
    <property type="project" value="UniProtKB-UniRule"/>
</dbReference>
<dbReference type="PANTHER" id="PTHR43069:SF2">
    <property type="entry name" value="FUMARYLACETOACETASE"/>
    <property type="match status" value="1"/>
</dbReference>
<evidence type="ECO:0000256" key="5">
    <source>
        <dbReference type="ARBA" id="ARBA00014741"/>
    </source>
</evidence>
<dbReference type="PANTHER" id="PTHR43069">
    <property type="entry name" value="FUMARYLACETOACETASE"/>
    <property type="match status" value="1"/>
</dbReference>
<dbReference type="AlphaFoldDB" id="A0A443RIV3"/>
<evidence type="ECO:0000313" key="18">
    <source>
        <dbReference type="EMBL" id="RWS07172.1"/>
    </source>
</evidence>
<dbReference type="Pfam" id="PF01557">
    <property type="entry name" value="FAA_hydrolase"/>
    <property type="match status" value="1"/>
</dbReference>
<evidence type="ECO:0000313" key="19">
    <source>
        <dbReference type="EMBL" id="RWS15173.1"/>
    </source>
</evidence>
<dbReference type="Gene3D" id="3.90.850.10">
    <property type="entry name" value="Fumarylacetoacetase-like, C-terminal domain"/>
    <property type="match status" value="1"/>
</dbReference>
<feature type="binding site" evidence="13">
    <location>
        <position position="129"/>
    </location>
    <ligand>
        <name>substrate</name>
    </ligand>
</feature>
<reference evidence="19 20" key="1">
    <citation type="journal article" date="2018" name="Gigascience">
        <title>Genomes of trombidid mites reveal novel predicted allergens and laterally-transferred genes associated with secondary metabolism.</title>
        <authorList>
            <person name="Dong X."/>
            <person name="Chaisiri K."/>
            <person name="Xia D."/>
            <person name="Armstrong S.D."/>
            <person name="Fang Y."/>
            <person name="Donnelly M.J."/>
            <person name="Kadowaki T."/>
            <person name="McGarry J.W."/>
            <person name="Darby A.C."/>
            <person name="Makepeace B.L."/>
        </authorList>
    </citation>
    <scope>NUCLEOTIDE SEQUENCE [LARGE SCALE GENOMIC DNA]</scope>
    <source>
        <strain evidence="19">UoL-WK</strain>
    </source>
</reference>
<evidence type="ECO:0000256" key="15">
    <source>
        <dbReference type="RuleBase" id="RU366008"/>
    </source>
</evidence>
<sequence length="419" mass="46755">MSFISVNPESDFSIHNLPYGIFSTQANPKPRPGVAIGDYILDLSQVSKLFVGPLMRNEAEEVFNQTTLNKLMSLSYEAWHEARQTIQRLLSKHEGVLRDNSELRSTAFVLQRDATMHLPAQIGDYTDFFSSLEHAINGVKLFVDGDKALFPNWKYSPLGYHGRASSIVVSGSPIRRPNGQMRPIDDRPPVFGPCKLMDFEIEMAFFIGNTPNKNGDIVPIDEAHKHIFGMVLMNDWSARDIQKWEWIPLGPFLSKNLGTTISPWVVTMEALEPFKVVNVVQEPKPFPYLYHADNYNFNVNIAAAIKPDNGEASVVARTNLSHLYWTMKQMLAHHTITGCNLNAGDLMATGTISGPTPDSYGSMLELSWNGTKPLTLSDGSERKFLHDGDEVIFTAHSERDGCRVGFGECRGKLIPALAL</sequence>
<feature type="binding site" evidence="14">
    <location>
        <position position="255"/>
    </location>
    <ligand>
        <name>Mg(2+)</name>
        <dbReference type="ChEBI" id="CHEBI:18420"/>
    </ligand>
</feature>
<feature type="binding site" evidence="14">
    <location>
        <position position="235"/>
    </location>
    <ligand>
        <name>Ca(2+)</name>
        <dbReference type="ChEBI" id="CHEBI:29108"/>
    </ligand>
</feature>
<dbReference type="GO" id="GO:0006572">
    <property type="term" value="P:L-tyrosine catabolic process"/>
    <property type="evidence" value="ECO:0007669"/>
    <property type="project" value="UniProtKB-UniRule"/>
</dbReference>
<evidence type="ECO:0000256" key="4">
    <source>
        <dbReference type="ARBA" id="ARBA00012094"/>
    </source>
</evidence>
<dbReference type="InterPro" id="IPR015377">
    <property type="entry name" value="Fumarylacetoacetase_N"/>
</dbReference>
<evidence type="ECO:0000256" key="11">
    <source>
        <dbReference type="ARBA" id="ARBA00023232"/>
    </source>
</evidence>
<keyword evidence="11 15" id="KW-0585">Phenylalanine catabolism</keyword>
<dbReference type="Pfam" id="PF09298">
    <property type="entry name" value="FAA_hydrolase_N"/>
    <property type="match status" value="1"/>
</dbReference>
<dbReference type="InterPro" id="IPR005959">
    <property type="entry name" value="Fumarylacetoacetase"/>
</dbReference>
<feature type="binding site" evidence="14">
    <location>
        <position position="127"/>
    </location>
    <ligand>
        <name>Ca(2+)</name>
        <dbReference type="ChEBI" id="CHEBI:29108"/>
    </ligand>
</feature>
<dbReference type="InterPro" id="IPR036462">
    <property type="entry name" value="Fumarylacetoacetase_N_sf"/>
</dbReference>
<keyword evidence="7 15" id="KW-0378">Hydrolase</keyword>
<keyword evidence="8 14" id="KW-0106">Calcium</keyword>
<reference evidence="19" key="2">
    <citation type="submission" date="2018-11" db="EMBL/GenBank/DDBJ databases">
        <title>Trombidioid mite genomics.</title>
        <authorList>
            <person name="Dong X."/>
        </authorList>
    </citation>
    <scope>NUCLEOTIDE SEQUENCE</scope>
    <source>
        <strain evidence="19">UoL-WK</strain>
    </source>
</reference>
<dbReference type="UniPathway" id="UPA00139">
    <property type="reaction ID" value="UER00341"/>
</dbReference>
<evidence type="ECO:0000256" key="12">
    <source>
        <dbReference type="PIRSR" id="PIRSR605959-1"/>
    </source>
</evidence>
<evidence type="ECO:0000256" key="1">
    <source>
        <dbReference type="ARBA" id="ARBA00000353"/>
    </source>
</evidence>